<accession>A0ABN7WC62</accession>
<gene>
    <name evidence="1" type="ORF">GMARGA_LOCUS29021</name>
</gene>
<dbReference type="Proteomes" id="UP000789901">
    <property type="component" value="Unassembled WGS sequence"/>
</dbReference>
<evidence type="ECO:0000313" key="1">
    <source>
        <dbReference type="EMBL" id="CAG8826086.1"/>
    </source>
</evidence>
<evidence type="ECO:0000313" key="2">
    <source>
        <dbReference type="Proteomes" id="UP000789901"/>
    </source>
</evidence>
<sequence length="78" mass="9037">ALAKLWEVDESLLLDLLAMEEKLTIVDRTVQLLIEDYDSSFGGTHLDVKDKKVYVNTVGLTITRILYHLYQQTFPWLP</sequence>
<feature type="non-terminal residue" evidence="1">
    <location>
        <position position="1"/>
    </location>
</feature>
<keyword evidence="2" id="KW-1185">Reference proteome</keyword>
<organism evidence="1 2">
    <name type="scientific">Gigaspora margarita</name>
    <dbReference type="NCBI Taxonomy" id="4874"/>
    <lineage>
        <taxon>Eukaryota</taxon>
        <taxon>Fungi</taxon>
        <taxon>Fungi incertae sedis</taxon>
        <taxon>Mucoromycota</taxon>
        <taxon>Glomeromycotina</taxon>
        <taxon>Glomeromycetes</taxon>
        <taxon>Diversisporales</taxon>
        <taxon>Gigasporaceae</taxon>
        <taxon>Gigaspora</taxon>
    </lineage>
</organism>
<reference evidence="1 2" key="1">
    <citation type="submission" date="2021-06" db="EMBL/GenBank/DDBJ databases">
        <authorList>
            <person name="Kallberg Y."/>
            <person name="Tangrot J."/>
            <person name="Rosling A."/>
        </authorList>
    </citation>
    <scope>NUCLEOTIDE SEQUENCE [LARGE SCALE GENOMIC DNA]</scope>
    <source>
        <strain evidence="1 2">120-4 pot B 10/14</strain>
    </source>
</reference>
<proteinExistence type="predicted"/>
<comment type="caution">
    <text evidence="1">The sequence shown here is derived from an EMBL/GenBank/DDBJ whole genome shotgun (WGS) entry which is preliminary data.</text>
</comment>
<dbReference type="EMBL" id="CAJVQB010038302">
    <property type="protein sequence ID" value="CAG8826086.1"/>
    <property type="molecule type" value="Genomic_DNA"/>
</dbReference>
<protein>
    <submittedName>
        <fullName evidence="1">44251_t:CDS:1</fullName>
    </submittedName>
</protein>
<name>A0ABN7WC62_GIGMA</name>